<evidence type="ECO:0000256" key="2">
    <source>
        <dbReference type="PROSITE-ProRule" id="PRU00335"/>
    </source>
</evidence>
<evidence type="ECO:0000313" key="4">
    <source>
        <dbReference type="EMBL" id="HIZ36581.1"/>
    </source>
</evidence>
<dbReference type="PANTHER" id="PTHR30055:SF239">
    <property type="entry name" value="TRANSCRIPTIONAL REGULATORY PROTEIN"/>
    <property type="match status" value="1"/>
</dbReference>
<evidence type="ECO:0000313" key="5">
    <source>
        <dbReference type="Proteomes" id="UP000824037"/>
    </source>
</evidence>
<dbReference type="InterPro" id="IPR001647">
    <property type="entry name" value="HTH_TetR"/>
</dbReference>
<dbReference type="Proteomes" id="UP000824037">
    <property type="component" value="Unassembled WGS sequence"/>
</dbReference>
<dbReference type="InterPro" id="IPR050109">
    <property type="entry name" value="HTH-type_TetR-like_transc_reg"/>
</dbReference>
<feature type="domain" description="HTH tetR-type" evidence="3">
    <location>
        <begin position="5"/>
        <end position="65"/>
    </location>
</feature>
<proteinExistence type="predicted"/>
<reference evidence="4" key="1">
    <citation type="journal article" date="2021" name="PeerJ">
        <title>Extensive microbial diversity within the chicken gut microbiome revealed by metagenomics and culture.</title>
        <authorList>
            <person name="Gilroy R."/>
            <person name="Ravi A."/>
            <person name="Getino M."/>
            <person name="Pursley I."/>
            <person name="Horton D.L."/>
            <person name="Alikhan N.F."/>
            <person name="Baker D."/>
            <person name="Gharbi K."/>
            <person name="Hall N."/>
            <person name="Watson M."/>
            <person name="Adriaenssens E.M."/>
            <person name="Foster-Nyarko E."/>
            <person name="Jarju S."/>
            <person name="Secka A."/>
            <person name="Antonio M."/>
            <person name="Oren A."/>
            <person name="Chaudhuri R.R."/>
            <person name="La Ragione R."/>
            <person name="Hildebrand F."/>
            <person name="Pallen M.J."/>
        </authorList>
    </citation>
    <scope>NUCLEOTIDE SEQUENCE</scope>
    <source>
        <strain evidence="4">ChiGjej4B4-7305</strain>
    </source>
</reference>
<gene>
    <name evidence="4" type="ORF">H9815_12450</name>
</gene>
<dbReference type="SUPFAM" id="SSF46689">
    <property type="entry name" value="Homeodomain-like"/>
    <property type="match status" value="1"/>
</dbReference>
<dbReference type="GO" id="GO:0000976">
    <property type="term" value="F:transcription cis-regulatory region binding"/>
    <property type="evidence" value="ECO:0007669"/>
    <property type="project" value="TreeGrafter"/>
</dbReference>
<dbReference type="Gene3D" id="1.10.357.10">
    <property type="entry name" value="Tetracycline Repressor, domain 2"/>
    <property type="match status" value="1"/>
</dbReference>
<dbReference type="PROSITE" id="PS50977">
    <property type="entry name" value="HTH_TETR_2"/>
    <property type="match status" value="1"/>
</dbReference>
<dbReference type="AlphaFoldDB" id="A0A9D2EGD9"/>
<evidence type="ECO:0000259" key="3">
    <source>
        <dbReference type="PROSITE" id="PS50977"/>
    </source>
</evidence>
<accession>A0A9D2EGD9</accession>
<dbReference type="PANTHER" id="PTHR30055">
    <property type="entry name" value="HTH-TYPE TRANSCRIPTIONAL REGULATOR RUTR"/>
    <property type="match status" value="1"/>
</dbReference>
<reference evidence="4" key="2">
    <citation type="submission" date="2021-04" db="EMBL/GenBank/DDBJ databases">
        <authorList>
            <person name="Gilroy R."/>
        </authorList>
    </citation>
    <scope>NUCLEOTIDE SEQUENCE</scope>
    <source>
        <strain evidence="4">ChiGjej4B4-7305</strain>
    </source>
</reference>
<dbReference type="InterPro" id="IPR009057">
    <property type="entry name" value="Homeodomain-like_sf"/>
</dbReference>
<sequence length="185" mass="20499">MAHARTPRSSWITQGLEVLAAGGVDAVRVEPIAARLGVTKGGFYGYFSGREQLLAEMLSVWEKEVTAGVIAAVESSRSRDARERVQRLAQAIDDPDRVTMRVDTEVAMREWARRDPAAAEVVARVDQQRTAYLRSLFGEFCSPEEADARTAIAVSVRLTSYFMDLGHPGRSHQEVIALVVRDLLR</sequence>
<keyword evidence="1 2" id="KW-0238">DNA-binding</keyword>
<feature type="DNA-binding region" description="H-T-H motif" evidence="2">
    <location>
        <begin position="28"/>
        <end position="47"/>
    </location>
</feature>
<dbReference type="GO" id="GO:0003700">
    <property type="term" value="F:DNA-binding transcription factor activity"/>
    <property type="evidence" value="ECO:0007669"/>
    <property type="project" value="TreeGrafter"/>
</dbReference>
<protein>
    <submittedName>
        <fullName evidence="4">TetR/AcrR family transcriptional regulator</fullName>
    </submittedName>
</protein>
<name>A0A9D2EGD9_9MICO</name>
<organism evidence="4 5">
    <name type="scientific">Candidatus Ruania gallistercoris</name>
    <dbReference type="NCBI Taxonomy" id="2838746"/>
    <lineage>
        <taxon>Bacteria</taxon>
        <taxon>Bacillati</taxon>
        <taxon>Actinomycetota</taxon>
        <taxon>Actinomycetes</taxon>
        <taxon>Micrococcales</taxon>
        <taxon>Ruaniaceae</taxon>
        <taxon>Ruania</taxon>
    </lineage>
</organism>
<comment type="caution">
    <text evidence="4">The sequence shown here is derived from an EMBL/GenBank/DDBJ whole genome shotgun (WGS) entry which is preliminary data.</text>
</comment>
<dbReference type="Pfam" id="PF00440">
    <property type="entry name" value="TetR_N"/>
    <property type="match status" value="1"/>
</dbReference>
<dbReference type="EMBL" id="DXBY01000212">
    <property type="protein sequence ID" value="HIZ36581.1"/>
    <property type="molecule type" value="Genomic_DNA"/>
</dbReference>
<evidence type="ECO:0000256" key="1">
    <source>
        <dbReference type="ARBA" id="ARBA00023125"/>
    </source>
</evidence>